<dbReference type="SUPFAM" id="SSF103473">
    <property type="entry name" value="MFS general substrate transporter"/>
    <property type="match status" value="1"/>
</dbReference>
<organism evidence="7 8">
    <name type="scientific">Acrocarpospora phusangensis</name>
    <dbReference type="NCBI Taxonomy" id="1070424"/>
    <lineage>
        <taxon>Bacteria</taxon>
        <taxon>Bacillati</taxon>
        <taxon>Actinomycetota</taxon>
        <taxon>Actinomycetes</taxon>
        <taxon>Streptosporangiales</taxon>
        <taxon>Streptosporangiaceae</taxon>
        <taxon>Acrocarpospora</taxon>
    </lineage>
</organism>
<evidence type="ECO:0000256" key="5">
    <source>
        <dbReference type="ARBA" id="ARBA00023136"/>
    </source>
</evidence>
<keyword evidence="3 6" id="KW-0812">Transmembrane</keyword>
<dbReference type="PANTHER" id="PTHR23513">
    <property type="entry name" value="INTEGRAL MEMBRANE EFFLUX PROTEIN-RELATED"/>
    <property type="match status" value="1"/>
</dbReference>
<dbReference type="Proteomes" id="UP000640052">
    <property type="component" value="Unassembled WGS sequence"/>
</dbReference>
<feature type="transmembrane region" description="Helical" evidence="6">
    <location>
        <begin position="139"/>
        <end position="164"/>
    </location>
</feature>
<keyword evidence="4 6" id="KW-1133">Transmembrane helix</keyword>
<feature type="transmembrane region" description="Helical" evidence="6">
    <location>
        <begin position="373"/>
        <end position="393"/>
    </location>
</feature>
<name>A0A919QC73_9ACTN</name>
<evidence type="ECO:0000313" key="8">
    <source>
        <dbReference type="Proteomes" id="UP000640052"/>
    </source>
</evidence>
<evidence type="ECO:0000256" key="6">
    <source>
        <dbReference type="SAM" id="Phobius"/>
    </source>
</evidence>
<feature type="transmembrane region" description="Helical" evidence="6">
    <location>
        <begin position="24"/>
        <end position="43"/>
    </location>
</feature>
<dbReference type="GO" id="GO:0022857">
    <property type="term" value="F:transmembrane transporter activity"/>
    <property type="evidence" value="ECO:0007669"/>
    <property type="project" value="InterPro"/>
</dbReference>
<evidence type="ECO:0000313" key="7">
    <source>
        <dbReference type="EMBL" id="GIH25029.1"/>
    </source>
</evidence>
<reference evidence="7" key="1">
    <citation type="submission" date="2021-01" db="EMBL/GenBank/DDBJ databases">
        <title>Whole genome shotgun sequence of Acrocarpospora phusangensis NBRC 108782.</title>
        <authorList>
            <person name="Komaki H."/>
            <person name="Tamura T."/>
        </authorList>
    </citation>
    <scope>NUCLEOTIDE SEQUENCE</scope>
    <source>
        <strain evidence="7">NBRC 108782</strain>
    </source>
</reference>
<protein>
    <recommendedName>
        <fullName evidence="9">Major facilitator superfamily (MFS) profile domain-containing protein</fullName>
    </recommendedName>
</protein>
<keyword evidence="8" id="KW-1185">Reference proteome</keyword>
<proteinExistence type="predicted"/>
<feature type="transmembrane region" description="Helical" evidence="6">
    <location>
        <begin position="226"/>
        <end position="249"/>
    </location>
</feature>
<evidence type="ECO:0000256" key="2">
    <source>
        <dbReference type="ARBA" id="ARBA00022475"/>
    </source>
</evidence>
<gene>
    <name evidence="7" type="ORF">Aph01nite_33390</name>
</gene>
<dbReference type="Pfam" id="PF07690">
    <property type="entry name" value="MFS_1"/>
    <property type="match status" value="1"/>
</dbReference>
<dbReference type="InterPro" id="IPR011701">
    <property type="entry name" value="MFS"/>
</dbReference>
<feature type="transmembrane region" description="Helical" evidence="6">
    <location>
        <begin position="64"/>
        <end position="90"/>
    </location>
</feature>
<dbReference type="AlphaFoldDB" id="A0A919QC73"/>
<dbReference type="EMBL" id="BOOA01000024">
    <property type="protein sequence ID" value="GIH25029.1"/>
    <property type="molecule type" value="Genomic_DNA"/>
</dbReference>
<evidence type="ECO:0000256" key="3">
    <source>
        <dbReference type="ARBA" id="ARBA00022692"/>
    </source>
</evidence>
<dbReference type="CDD" id="cd06173">
    <property type="entry name" value="MFS_MefA_like"/>
    <property type="match status" value="1"/>
</dbReference>
<sequence length="629" mass="65257">MTGTRTLGVCYPLLAFTLTDSATWSGWAVFALTFPGLLCYLPAGTLADRFGHREVMIWSEALRCALVVVVTVAMVTGQLGIGLLLAIAFLEGGLSVVSGIAETALLPLVTSDEELNKALALHETTIHGVVLAGRPFGGFLYSAMSAVPFLISIATFALSASAIFSVRETGPRPAPPRRKILDEIRAGLVITWDDGFLRSAMLLTALTNIAFHALVVIFIAEGDALGLHPVLFGLILAASGIGGTIGAFISPSRLTIVQRITLLTAPYERIARFTSRIGLTGRGRSMMLVHLWICACALALTPVFALSPYGFALAMLFIGLAGGLSNVTIRTVFAQVPAQDTGKVVSVFRLGSFGAAGFGSLLGSVLFENFTPAQSVWTLIAMVGITTLAATFINPLRRHLSPAWAHATPRRNHRHRVAGGADAEDAFEVAGQMRLVVEAGLYGHDARGQALEQQATSAVHAAGGQVLVGSHREFAAERADEVRRMPAQQLSGLVESEAFADAGVEEVAKPVGEAGVGAGVGVCAGEVVEEAVADEGQGGLGFEFVAGGGQGVVQVVDAAAQGGVDDGGVVDGGADQVVGQLGSVQVEDAFAEAVAVGGAAVVRDVRREQGHEFGEGAVFVAVEVVADRA</sequence>
<evidence type="ECO:0000256" key="1">
    <source>
        <dbReference type="ARBA" id="ARBA00004651"/>
    </source>
</evidence>
<evidence type="ECO:0000256" key="4">
    <source>
        <dbReference type="ARBA" id="ARBA00022989"/>
    </source>
</evidence>
<dbReference type="PANTHER" id="PTHR23513:SF6">
    <property type="entry name" value="MAJOR FACILITATOR SUPERFAMILY ASSOCIATED DOMAIN-CONTAINING PROTEIN"/>
    <property type="match status" value="1"/>
</dbReference>
<feature type="transmembrane region" description="Helical" evidence="6">
    <location>
        <begin position="311"/>
        <end position="333"/>
    </location>
</feature>
<dbReference type="GO" id="GO:0005886">
    <property type="term" value="C:plasma membrane"/>
    <property type="evidence" value="ECO:0007669"/>
    <property type="project" value="UniProtKB-SubCell"/>
</dbReference>
<evidence type="ECO:0008006" key="9">
    <source>
        <dbReference type="Google" id="ProtNLM"/>
    </source>
</evidence>
<keyword evidence="2" id="KW-1003">Cell membrane</keyword>
<dbReference type="InterPro" id="IPR036259">
    <property type="entry name" value="MFS_trans_sf"/>
</dbReference>
<comment type="caution">
    <text evidence="7">The sequence shown here is derived from an EMBL/GenBank/DDBJ whole genome shotgun (WGS) entry which is preliminary data.</text>
</comment>
<comment type="subcellular location">
    <subcellularLocation>
        <location evidence="1">Cell membrane</location>
        <topology evidence="1">Multi-pass membrane protein</topology>
    </subcellularLocation>
</comment>
<dbReference type="Gene3D" id="1.20.1250.20">
    <property type="entry name" value="MFS general substrate transporter like domains"/>
    <property type="match status" value="1"/>
</dbReference>
<feature type="transmembrane region" description="Helical" evidence="6">
    <location>
        <begin position="345"/>
        <end position="367"/>
    </location>
</feature>
<accession>A0A919QC73</accession>
<feature type="transmembrane region" description="Helical" evidence="6">
    <location>
        <begin position="200"/>
        <end position="220"/>
    </location>
</feature>
<keyword evidence="5 6" id="KW-0472">Membrane</keyword>
<feature type="transmembrane region" description="Helical" evidence="6">
    <location>
        <begin position="286"/>
        <end position="305"/>
    </location>
</feature>